<name>A0A5C8M2S1_9GAMM</name>
<dbReference type="InterPro" id="IPR001633">
    <property type="entry name" value="EAL_dom"/>
</dbReference>
<sequence length="674" mass="75716">MTKCRNLDPANSAPPHCVYFSVVWYSEQRICYCSFYRFHQRYIVVHSGIRQDMKQRTFFDLSASTDVIVLTAHQLKRLKQIVWICLTAVICGVLPSGPKSSAILLATAVGLVCILILLYRAKVRFATDALLWLLTLMICSLISINLGIFDLMLLGYPLVLAYAAMYSGKRFYWLLFGFILLFCSALALATLYGWIEFRQPLPTVNSFVTLNILLIVSGLSMRLIARDTKDALLQLKRENERVVSSQLEIQRLAQHDPLTGLVNRAQCELAFQRAVAVKPEAEVALLFIDLDNFKPINDALGHQAGDEVLKQLAVNLQRALSEQDLLSRFGGDEFVVLLTQWQQRQELELLVQNLLQHCQQEVLVQQHKVQLSASVGVALSPQDGTDFQLLCKKADTAMYQAKKMGRNRFCWYQSEMEQQQLEKFNLMMRLRLAVKQQLFSVLYQPVYDIKTNTVFGAEALLRWTDSELGVIAPDVFIPLAEEIGLIQELGLFVLQQACGQAVAWQNSGYALRIAVNISVMQCKQGDLPALIRQVLQETGLAAHALELELTESVLIDDTALVKQQIQQLSALGVHFAIDDFGTGYSNLGYLSQFQLSSLKIDRSFVSRISHDDKDLALVKGIIQLASSLGLHTVAEGVEDQQSLELLQQAGCHYAQGYLWSKAVSPKEFESLLTQ</sequence>
<evidence type="ECO:0000259" key="4">
    <source>
        <dbReference type="PROSITE" id="PS50887"/>
    </source>
</evidence>
<keyword evidence="6" id="KW-1185">Reference proteome</keyword>
<dbReference type="OrthoDB" id="8553030at2"/>
<evidence type="ECO:0000313" key="6">
    <source>
        <dbReference type="Proteomes" id="UP000321814"/>
    </source>
</evidence>
<gene>
    <name evidence="5" type="ORF">FU839_00260</name>
</gene>
<dbReference type="AlphaFoldDB" id="A0A5C8M2S1"/>
<feature type="transmembrane region" description="Helical" evidence="2">
    <location>
        <begin position="171"/>
        <end position="195"/>
    </location>
</feature>
<dbReference type="InterPro" id="IPR029787">
    <property type="entry name" value="Nucleotide_cyclase"/>
</dbReference>
<evidence type="ECO:0000313" key="5">
    <source>
        <dbReference type="EMBL" id="TXK82763.1"/>
    </source>
</evidence>
<dbReference type="FunFam" id="3.30.70.270:FF:000001">
    <property type="entry name" value="Diguanylate cyclase domain protein"/>
    <property type="match status" value="1"/>
</dbReference>
<dbReference type="Pfam" id="PF00990">
    <property type="entry name" value="GGDEF"/>
    <property type="match status" value="1"/>
</dbReference>
<dbReference type="Pfam" id="PF00563">
    <property type="entry name" value="EAL"/>
    <property type="match status" value="1"/>
</dbReference>
<dbReference type="CDD" id="cd01949">
    <property type="entry name" value="GGDEF"/>
    <property type="match status" value="1"/>
</dbReference>
<dbReference type="SUPFAM" id="SSF141868">
    <property type="entry name" value="EAL domain-like"/>
    <property type="match status" value="1"/>
</dbReference>
<dbReference type="PANTHER" id="PTHR44757">
    <property type="entry name" value="DIGUANYLATE CYCLASE DGCP"/>
    <property type="match status" value="1"/>
</dbReference>
<dbReference type="InterPro" id="IPR035919">
    <property type="entry name" value="EAL_sf"/>
</dbReference>
<comment type="caution">
    <text evidence="5">The sequence shown here is derived from an EMBL/GenBank/DDBJ whole genome shotgun (WGS) entry which is preliminary data.</text>
</comment>
<organism evidence="5 6">
    <name type="scientific">Rheinheimera tangshanensis</name>
    <dbReference type="NCBI Taxonomy" id="400153"/>
    <lineage>
        <taxon>Bacteria</taxon>
        <taxon>Pseudomonadati</taxon>
        <taxon>Pseudomonadota</taxon>
        <taxon>Gammaproteobacteria</taxon>
        <taxon>Chromatiales</taxon>
        <taxon>Chromatiaceae</taxon>
        <taxon>Rheinheimera</taxon>
    </lineage>
</organism>
<keyword evidence="2" id="KW-1133">Transmembrane helix</keyword>
<dbReference type="GO" id="GO:0003824">
    <property type="term" value="F:catalytic activity"/>
    <property type="evidence" value="ECO:0007669"/>
    <property type="project" value="UniProtKB-ARBA"/>
</dbReference>
<dbReference type="InterPro" id="IPR052155">
    <property type="entry name" value="Biofilm_reg_signaling"/>
</dbReference>
<keyword evidence="2" id="KW-0472">Membrane</keyword>
<keyword evidence="2" id="KW-0812">Transmembrane</keyword>
<protein>
    <submittedName>
        <fullName evidence="5">EAL domain-containing protein</fullName>
    </submittedName>
</protein>
<feature type="transmembrane region" description="Helical" evidence="2">
    <location>
        <begin position="80"/>
        <end position="96"/>
    </location>
</feature>
<dbReference type="InterPro" id="IPR000160">
    <property type="entry name" value="GGDEF_dom"/>
</dbReference>
<evidence type="ECO:0000256" key="1">
    <source>
        <dbReference type="ARBA" id="ARBA00001946"/>
    </source>
</evidence>
<evidence type="ECO:0000256" key="2">
    <source>
        <dbReference type="SAM" id="Phobius"/>
    </source>
</evidence>
<accession>A0A5C8M2S1</accession>
<feature type="transmembrane region" description="Helical" evidence="2">
    <location>
        <begin position="131"/>
        <end position="159"/>
    </location>
</feature>
<proteinExistence type="predicted"/>
<dbReference type="SMART" id="SM00267">
    <property type="entry name" value="GGDEF"/>
    <property type="match status" value="1"/>
</dbReference>
<evidence type="ECO:0000259" key="3">
    <source>
        <dbReference type="PROSITE" id="PS50883"/>
    </source>
</evidence>
<dbReference type="InterPro" id="IPR043128">
    <property type="entry name" value="Rev_trsase/Diguanyl_cyclase"/>
</dbReference>
<dbReference type="CDD" id="cd01948">
    <property type="entry name" value="EAL"/>
    <property type="match status" value="1"/>
</dbReference>
<dbReference type="EMBL" id="VRLR01000001">
    <property type="protein sequence ID" value="TXK82763.1"/>
    <property type="molecule type" value="Genomic_DNA"/>
</dbReference>
<feature type="domain" description="GGDEF" evidence="4">
    <location>
        <begin position="281"/>
        <end position="414"/>
    </location>
</feature>
<dbReference type="Gene3D" id="3.20.20.450">
    <property type="entry name" value="EAL domain"/>
    <property type="match status" value="1"/>
</dbReference>
<dbReference type="PANTHER" id="PTHR44757:SF2">
    <property type="entry name" value="BIOFILM ARCHITECTURE MAINTENANCE PROTEIN MBAA"/>
    <property type="match status" value="1"/>
</dbReference>
<dbReference type="SUPFAM" id="SSF55073">
    <property type="entry name" value="Nucleotide cyclase"/>
    <property type="match status" value="1"/>
</dbReference>
<dbReference type="PROSITE" id="PS50887">
    <property type="entry name" value="GGDEF"/>
    <property type="match status" value="1"/>
</dbReference>
<comment type="cofactor">
    <cofactor evidence="1">
        <name>Mg(2+)</name>
        <dbReference type="ChEBI" id="CHEBI:18420"/>
    </cofactor>
</comment>
<dbReference type="Proteomes" id="UP000321814">
    <property type="component" value="Unassembled WGS sequence"/>
</dbReference>
<feature type="transmembrane region" description="Helical" evidence="2">
    <location>
        <begin position="102"/>
        <end position="119"/>
    </location>
</feature>
<feature type="transmembrane region" description="Helical" evidence="2">
    <location>
        <begin position="207"/>
        <end position="225"/>
    </location>
</feature>
<dbReference type="SMART" id="SM00052">
    <property type="entry name" value="EAL"/>
    <property type="match status" value="1"/>
</dbReference>
<reference evidence="5 6" key="1">
    <citation type="submission" date="2019-08" db="EMBL/GenBank/DDBJ databases">
        <title>Draft genome analysis of Rheinheimera tangshanensis isolated from the roots of fresh rice plants (Oryza sativa).</title>
        <authorList>
            <person name="Yu Q."/>
            <person name="Qi Y."/>
            <person name="Zhang H."/>
            <person name="Pu J."/>
        </authorList>
    </citation>
    <scope>NUCLEOTIDE SEQUENCE [LARGE SCALE GENOMIC DNA]</scope>
    <source>
        <strain evidence="5 6">JA3-B52</strain>
    </source>
</reference>
<feature type="domain" description="EAL" evidence="3">
    <location>
        <begin position="423"/>
        <end position="674"/>
    </location>
</feature>
<dbReference type="Gene3D" id="3.30.70.270">
    <property type="match status" value="1"/>
</dbReference>
<dbReference type="PROSITE" id="PS50883">
    <property type="entry name" value="EAL"/>
    <property type="match status" value="1"/>
</dbReference>
<dbReference type="NCBIfam" id="TIGR00254">
    <property type="entry name" value="GGDEF"/>
    <property type="match status" value="1"/>
</dbReference>